<evidence type="ECO:0000256" key="3">
    <source>
        <dbReference type="ARBA" id="ARBA00022691"/>
    </source>
</evidence>
<protein>
    <submittedName>
        <fullName evidence="5">Tabersonine 16-O-methyltransferase</fullName>
    </submittedName>
</protein>
<keyword evidence="3" id="KW-0949">S-adenosyl-L-methionine</keyword>
<keyword evidence="6" id="KW-1185">Reference proteome</keyword>
<dbReference type="InterPro" id="IPR001077">
    <property type="entry name" value="COMT_C"/>
</dbReference>
<accession>A0A2G2WWZ0</accession>
<gene>
    <name evidence="5" type="ORF">CQW23_09504</name>
</gene>
<dbReference type="Gene3D" id="3.40.50.150">
    <property type="entry name" value="Vaccinia Virus protein VP39"/>
    <property type="match status" value="1"/>
</dbReference>
<dbReference type="InterPro" id="IPR029063">
    <property type="entry name" value="SAM-dependent_MTases_sf"/>
</dbReference>
<dbReference type="Proteomes" id="UP000224567">
    <property type="component" value="Unassembled WGS sequence"/>
</dbReference>
<feature type="domain" description="O-methyltransferase C-terminal" evidence="4">
    <location>
        <begin position="2"/>
        <end position="140"/>
    </location>
</feature>
<evidence type="ECO:0000313" key="6">
    <source>
        <dbReference type="Proteomes" id="UP000224567"/>
    </source>
</evidence>
<dbReference type="PANTHER" id="PTHR11746">
    <property type="entry name" value="O-METHYLTRANSFERASE"/>
    <property type="match status" value="1"/>
</dbReference>
<dbReference type="SUPFAM" id="SSF53335">
    <property type="entry name" value="S-adenosyl-L-methionine-dependent methyltransferases"/>
    <property type="match status" value="1"/>
</dbReference>
<evidence type="ECO:0000256" key="2">
    <source>
        <dbReference type="ARBA" id="ARBA00022679"/>
    </source>
</evidence>
<dbReference type="STRING" id="33114.A0A2G2WWZ0"/>
<dbReference type="EMBL" id="MLFT02000004">
    <property type="protein sequence ID" value="PHT49757.1"/>
    <property type="molecule type" value="Genomic_DNA"/>
</dbReference>
<dbReference type="PROSITE" id="PS51683">
    <property type="entry name" value="SAM_OMT_II"/>
    <property type="match status" value="1"/>
</dbReference>
<evidence type="ECO:0000313" key="5">
    <source>
        <dbReference type="EMBL" id="PHT49757.1"/>
    </source>
</evidence>
<sequence length="155" mass="17646">MAIAIAKAFPTMMCVVLDLPNIIGECKKINNESNLKFIGGSMFDEIPHANAILLKCILHDWSDNDCVKILKKCKESIPSKHKVGNLIIIDTVMEEGLDKLISDEFDKAKNFMDVMMMTLYVAKERTKKEWEKLFDEAGFNEYKMTPLGLRSLIEV</sequence>
<dbReference type="Pfam" id="PF00891">
    <property type="entry name" value="Methyltransf_2"/>
    <property type="match status" value="1"/>
</dbReference>
<dbReference type="GO" id="GO:0032259">
    <property type="term" value="P:methylation"/>
    <property type="evidence" value="ECO:0007669"/>
    <property type="project" value="UniProtKB-KW"/>
</dbReference>
<evidence type="ECO:0000259" key="4">
    <source>
        <dbReference type="Pfam" id="PF00891"/>
    </source>
</evidence>
<keyword evidence="2" id="KW-0808">Transferase</keyword>
<reference evidence="6" key="2">
    <citation type="journal article" date="2017" name="J. Anim. Genet.">
        <title>Multiple reference genome sequences of hot pepper reveal the massive evolution of plant disease resistance genes by retroduplication.</title>
        <authorList>
            <person name="Kim S."/>
            <person name="Park J."/>
            <person name="Yeom S.-I."/>
            <person name="Kim Y.-M."/>
            <person name="Seo E."/>
            <person name="Kim K.-T."/>
            <person name="Kim M.-S."/>
            <person name="Lee J.M."/>
            <person name="Cheong K."/>
            <person name="Shin H.-S."/>
            <person name="Kim S.-B."/>
            <person name="Han K."/>
            <person name="Lee J."/>
            <person name="Park M."/>
            <person name="Lee H.-A."/>
            <person name="Lee H.-Y."/>
            <person name="Lee Y."/>
            <person name="Oh S."/>
            <person name="Lee J.H."/>
            <person name="Choi E."/>
            <person name="Choi E."/>
            <person name="Lee S.E."/>
            <person name="Jeon J."/>
            <person name="Kim H."/>
            <person name="Choi G."/>
            <person name="Song H."/>
            <person name="Lee J."/>
            <person name="Lee S.-C."/>
            <person name="Kwon J.-K."/>
            <person name="Lee H.-Y."/>
            <person name="Koo N."/>
            <person name="Hong Y."/>
            <person name="Kim R.W."/>
            <person name="Kang W.-H."/>
            <person name="Huh J.H."/>
            <person name="Kang B.-C."/>
            <person name="Yang T.-J."/>
            <person name="Lee Y.-H."/>
            <person name="Bennetzen J.L."/>
            <person name="Choi D."/>
        </authorList>
    </citation>
    <scope>NUCLEOTIDE SEQUENCE [LARGE SCALE GENOMIC DNA]</scope>
    <source>
        <strain evidence="6">cv. PBC81</strain>
    </source>
</reference>
<dbReference type="GO" id="GO:0008171">
    <property type="term" value="F:O-methyltransferase activity"/>
    <property type="evidence" value="ECO:0007669"/>
    <property type="project" value="InterPro"/>
</dbReference>
<keyword evidence="1" id="KW-0489">Methyltransferase</keyword>
<dbReference type="AlphaFoldDB" id="A0A2G2WWZ0"/>
<comment type="caution">
    <text evidence="5">The sequence shown here is derived from an EMBL/GenBank/DDBJ whole genome shotgun (WGS) entry which is preliminary data.</text>
</comment>
<dbReference type="InterPro" id="IPR016461">
    <property type="entry name" value="COMT-like"/>
</dbReference>
<evidence type="ECO:0000256" key="1">
    <source>
        <dbReference type="ARBA" id="ARBA00022603"/>
    </source>
</evidence>
<name>A0A2G2WWZ0_CAPBA</name>
<proteinExistence type="predicted"/>
<dbReference type="OrthoDB" id="2410195at2759"/>
<reference evidence="5 6" key="1">
    <citation type="journal article" date="2017" name="Genome Biol.">
        <title>New reference genome sequences of hot pepper reveal the massive evolution of plant disease-resistance genes by retroduplication.</title>
        <authorList>
            <person name="Kim S."/>
            <person name="Park J."/>
            <person name="Yeom S.I."/>
            <person name="Kim Y.M."/>
            <person name="Seo E."/>
            <person name="Kim K.T."/>
            <person name="Kim M.S."/>
            <person name="Lee J.M."/>
            <person name="Cheong K."/>
            <person name="Shin H.S."/>
            <person name="Kim S.B."/>
            <person name="Han K."/>
            <person name="Lee J."/>
            <person name="Park M."/>
            <person name="Lee H.A."/>
            <person name="Lee H.Y."/>
            <person name="Lee Y."/>
            <person name="Oh S."/>
            <person name="Lee J.H."/>
            <person name="Choi E."/>
            <person name="Choi E."/>
            <person name="Lee S.E."/>
            <person name="Jeon J."/>
            <person name="Kim H."/>
            <person name="Choi G."/>
            <person name="Song H."/>
            <person name="Lee J."/>
            <person name="Lee S.C."/>
            <person name="Kwon J.K."/>
            <person name="Lee H.Y."/>
            <person name="Koo N."/>
            <person name="Hong Y."/>
            <person name="Kim R.W."/>
            <person name="Kang W.H."/>
            <person name="Huh J.H."/>
            <person name="Kang B.C."/>
            <person name="Yang T.J."/>
            <person name="Lee Y.H."/>
            <person name="Bennetzen J.L."/>
            <person name="Choi D."/>
        </authorList>
    </citation>
    <scope>NUCLEOTIDE SEQUENCE [LARGE SCALE GENOMIC DNA]</scope>
    <source>
        <strain evidence="6">cv. PBC81</strain>
    </source>
</reference>
<organism evidence="5 6">
    <name type="scientific">Capsicum baccatum</name>
    <name type="common">Peruvian pepper</name>
    <dbReference type="NCBI Taxonomy" id="33114"/>
    <lineage>
        <taxon>Eukaryota</taxon>
        <taxon>Viridiplantae</taxon>
        <taxon>Streptophyta</taxon>
        <taxon>Embryophyta</taxon>
        <taxon>Tracheophyta</taxon>
        <taxon>Spermatophyta</taxon>
        <taxon>Magnoliopsida</taxon>
        <taxon>eudicotyledons</taxon>
        <taxon>Gunneridae</taxon>
        <taxon>Pentapetalae</taxon>
        <taxon>asterids</taxon>
        <taxon>lamiids</taxon>
        <taxon>Solanales</taxon>
        <taxon>Solanaceae</taxon>
        <taxon>Solanoideae</taxon>
        <taxon>Capsiceae</taxon>
        <taxon>Capsicum</taxon>
    </lineage>
</organism>